<keyword evidence="8 10" id="KW-1133">Transmembrane helix</keyword>
<evidence type="ECO:0000256" key="1">
    <source>
        <dbReference type="ARBA" id="ARBA00002254"/>
    </source>
</evidence>
<dbReference type="AlphaFoldDB" id="A0A7C9RAL6"/>
<evidence type="ECO:0000256" key="4">
    <source>
        <dbReference type="ARBA" id="ARBA00022475"/>
    </source>
</evidence>
<keyword evidence="5 10" id="KW-0145">Chemotaxis</keyword>
<reference evidence="12 13" key="1">
    <citation type="submission" date="2020-02" db="EMBL/GenBank/DDBJ databases">
        <title>Genome sequence of the type strain CGMCC 1.15528 of Mesorhizobium zhangyense.</title>
        <authorList>
            <person name="Gao J."/>
            <person name="Sun J."/>
        </authorList>
    </citation>
    <scope>NUCLEOTIDE SEQUENCE [LARGE SCALE GENOMIC DNA]</scope>
    <source>
        <strain evidence="12 13">CGMCC 1.15528</strain>
    </source>
</reference>
<keyword evidence="7 10" id="KW-0283">Flagellar rotation</keyword>
<proteinExistence type="inferred from homology"/>
<keyword evidence="10" id="KW-0997">Cell inner membrane</keyword>
<evidence type="ECO:0000256" key="9">
    <source>
        <dbReference type="ARBA" id="ARBA00023136"/>
    </source>
</evidence>
<evidence type="ECO:0000256" key="8">
    <source>
        <dbReference type="ARBA" id="ARBA00022989"/>
    </source>
</evidence>
<name>A0A7C9RAL6_9HYPH</name>
<comment type="caution">
    <text evidence="12">The sequence shown here is derived from an EMBL/GenBank/DDBJ whole genome shotgun (WGS) entry which is preliminary data.</text>
</comment>
<evidence type="ECO:0000256" key="2">
    <source>
        <dbReference type="ARBA" id="ARBA00004162"/>
    </source>
</evidence>
<keyword evidence="12" id="KW-0966">Cell projection</keyword>
<dbReference type="Proteomes" id="UP000481252">
    <property type="component" value="Unassembled WGS sequence"/>
</dbReference>
<evidence type="ECO:0000313" key="13">
    <source>
        <dbReference type="Proteomes" id="UP000481252"/>
    </source>
</evidence>
<keyword evidence="6 10" id="KW-0812">Transmembrane</keyword>
<protein>
    <recommendedName>
        <fullName evidence="10">Flagellar protein FliL</fullName>
    </recommendedName>
</protein>
<accession>A0A7C9RAL6</accession>
<evidence type="ECO:0000256" key="10">
    <source>
        <dbReference type="RuleBase" id="RU364125"/>
    </source>
</evidence>
<keyword evidence="4" id="KW-1003">Cell membrane</keyword>
<organism evidence="12 13">
    <name type="scientific">Mesorhizobium zhangyense</name>
    <dbReference type="NCBI Taxonomy" id="1776730"/>
    <lineage>
        <taxon>Bacteria</taxon>
        <taxon>Pseudomonadati</taxon>
        <taxon>Pseudomonadota</taxon>
        <taxon>Alphaproteobacteria</taxon>
        <taxon>Hyphomicrobiales</taxon>
        <taxon>Phyllobacteriaceae</taxon>
        <taxon>Mesorhizobium</taxon>
    </lineage>
</organism>
<evidence type="ECO:0000256" key="3">
    <source>
        <dbReference type="ARBA" id="ARBA00008281"/>
    </source>
</evidence>
<evidence type="ECO:0000256" key="7">
    <source>
        <dbReference type="ARBA" id="ARBA00022779"/>
    </source>
</evidence>
<evidence type="ECO:0000313" key="12">
    <source>
        <dbReference type="EMBL" id="NGN44222.1"/>
    </source>
</evidence>
<keyword evidence="12" id="KW-0282">Flagellum</keyword>
<dbReference type="GO" id="GO:0009425">
    <property type="term" value="C:bacterial-type flagellum basal body"/>
    <property type="evidence" value="ECO:0007669"/>
    <property type="project" value="InterPro"/>
</dbReference>
<dbReference type="EMBL" id="JAAKZG010000014">
    <property type="protein sequence ID" value="NGN44222.1"/>
    <property type="molecule type" value="Genomic_DNA"/>
</dbReference>
<evidence type="ECO:0000256" key="6">
    <source>
        <dbReference type="ARBA" id="ARBA00022692"/>
    </source>
</evidence>
<dbReference type="Pfam" id="PF03748">
    <property type="entry name" value="FliL"/>
    <property type="match status" value="1"/>
</dbReference>
<keyword evidence="12" id="KW-0969">Cilium</keyword>
<gene>
    <name evidence="12" type="ORF">G6N74_24435</name>
</gene>
<comment type="function">
    <text evidence="1 10">Controls the rotational direction of flagella during chemotaxis.</text>
</comment>
<feature type="compositionally biased region" description="Basic and acidic residues" evidence="11">
    <location>
        <begin position="58"/>
        <end position="70"/>
    </location>
</feature>
<dbReference type="GO" id="GO:0071973">
    <property type="term" value="P:bacterial-type flagellum-dependent cell motility"/>
    <property type="evidence" value="ECO:0007669"/>
    <property type="project" value="InterPro"/>
</dbReference>
<feature type="region of interest" description="Disordered" evidence="11">
    <location>
        <begin position="58"/>
        <end position="78"/>
    </location>
</feature>
<sequence>MSVTEIAPSQPKGPSLVIQAVVLLGMTAAAIGLGWVSGQYLYGRESAAKVEVAAGESHEAPAKAEGDHGKASTGLEVPLPPITTNLAAPSDMWVRMEASVVFDAPQPQSLVDDIHQDLLAFLRTVKVHQIEGASGFQHLKADLEERAKIRSEGHVRQVLIRTLLFE</sequence>
<comment type="similarity">
    <text evidence="3 10">Belongs to the FliL family.</text>
</comment>
<comment type="subcellular location">
    <subcellularLocation>
        <location evidence="10">Cell inner membrane</location>
    </subcellularLocation>
    <subcellularLocation>
        <location evidence="2">Cell membrane</location>
        <topology evidence="2">Single-pass membrane protein</topology>
    </subcellularLocation>
</comment>
<dbReference type="InterPro" id="IPR005503">
    <property type="entry name" value="FliL"/>
</dbReference>
<evidence type="ECO:0000256" key="5">
    <source>
        <dbReference type="ARBA" id="ARBA00022500"/>
    </source>
</evidence>
<dbReference type="GO" id="GO:0005886">
    <property type="term" value="C:plasma membrane"/>
    <property type="evidence" value="ECO:0007669"/>
    <property type="project" value="UniProtKB-SubCell"/>
</dbReference>
<keyword evidence="9 10" id="KW-0472">Membrane</keyword>
<feature type="transmembrane region" description="Helical" evidence="10">
    <location>
        <begin position="16"/>
        <end position="36"/>
    </location>
</feature>
<keyword evidence="13" id="KW-1185">Reference proteome</keyword>
<dbReference type="RefSeq" id="WP_165120620.1">
    <property type="nucleotide sequence ID" value="NZ_JAAKZG010000014.1"/>
</dbReference>
<dbReference type="GO" id="GO:0006935">
    <property type="term" value="P:chemotaxis"/>
    <property type="evidence" value="ECO:0007669"/>
    <property type="project" value="UniProtKB-KW"/>
</dbReference>
<evidence type="ECO:0000256" key="11">
    <source>
        <dbReference type="SAM" id="MobiDB-lite"/>
    </source>
</evidence>